<evidence type="ECO:0000313" key="3">
    <source>
        <dbReference type="EMBL" id="CAK9010428.1"/>
    </source>
</evidence>
<feature type="region of interest" description="Disordered" evidence="1">
    <location>
        <begin position="1462"/>
        <end position="1485"/>
    </location>
</feature>
<protein>
    <submittedName>
        <fullName evidence="3">Uncharacterized protein</fullName>
    </submittedName>
</protein>
<dbReference type="EMBL" id="CAXAMM010006269">
    <property type="protein sequence ID" value="CAK9010428.1"/>
    <property type="molecule type" value="Genomic_DNA"/>
</dbReference>
<dbReference type="SUPFAM" id="SSF117281">
    <property type="entry name" value="Kelch motif"/>
    <property type="match status" value="2"/>
</dbReference>
<feature type="region of interest" description="Disordered" evidence="1">
    <location>
        <begin position="1561"/>
        <end position="1609"/>
    </location>
</feature>
<dbReference type="PANTHER" id="PTHR23244">
    <property type="entry name" value="KELCH REPEAT DOMAIN"/>
    <property type="match status" value="1"/>
</dbReference>
<dbReference type="Proteomes" id="UP001642464">
    <property type="component" value="Unassembled WGS sequence"/>
</dbReference>
<proteinExistence type="predicted"/>
<feature type="compositionally biased region" description="Polar residues" evidence="1">
    <location>
        <begin position="1590"/>
        <end position="1609"/>
    </location>
</feature>
<reference evidence="3 4" key="1">
    <citation type="submission" date="2024-02" db="EMBL/GenBank/DDBJ databases">
        <authorList>
            <person name="Chen Y."/>
            <person name="Shah S."/>
            <person name="Dougan E. K."/>
            <person name="Thang M."/>
            <person name="Chan C."/>
        </authorList>
    </citation>
    <scope>NUCLEOTIDE SEQUENCE [LARGE SCALE GENOMIC DNA]</scope>
</reference>
<evidence type="ECO:0000256" key="1">
    <source>
        <dbReference type="SAM" id="MobiDB-lite"/>
    </source>
</evidence>
<keyword evidence="2" id="KW-0732">Signal</keyword>
<feature type="compositionally biased region" description="Low complexity" evidence="1">
    <location>
        <begin position="1561"/>
        <end position="1573"/>
    </location>
</feature>
<accession>A0ABP0J866</accession>
<feature type="chain" id="PRO_5046928746" evidence="2">
    <location>
        <begin position="36"/>
        <end position="1719"/>
    </location>
</feature>
<gene>
    <name evidence="3" type="ORF">SCF082_LOCUS10670</name>
</gene>
<keyword evidence="4" id="KW-1185">Reference proteome</keyword>
<dbReference type="Gene3D" id="2.120.10.80">
    <property type="entry name" value="Kelch-type beta propeller"/>
    <property type="match status" value="2"/>
</dbReference>
<feature type="signal peptide" evidence="2">
    <location>
        <begin position="1"/>
        <end position="35"/>
    </location>
</feature>
<dbReference type="InterPro" id="IPR015915">
    <property type="entry name" value="Kelch-typ_b-propeller"/>
</dbReference>
<evidence type="ECO:0000313" key="4">
    <source>
        <dbReference type="Proteomes" id="UP001642464"/>
    </source>
</evidence>
<evidence type="ECO:0000256" key="2">
    <source>
        <dbReference type="SAM" id="SignalP"/>
    </source>
</evidence>
<organism evidence="3 4">
    <name type="scientific">Durusdinium trenchii</name>
    <dbReference type="NCBI Taxonomy" id="1381693"/>
    <lineage>
        <taxon>Eukaryota</taxon>
        <taxon>Sar</taxon>
        <taxon>Alveolata</taxon>
        <taxon>Dinophyceae</taxon>
        <taxon>Suessiales</taxon>
        <taxon>Symbiodiniaceae</taxon>
        <taxon>Durusdinium</taxon>
    </lineage>
</organism>
<name>A0ABP0J866_9DINO</name>
<feature type="compositionally biased region" description="Pro residues" evidence="1">
    <location>
        <begin position="1574"/>
        <end position="1584"/>
    </location>
</feature>
<sequence length="1719" mass="191973">MAWEDTFSYGGHSPVWSWVPLSVVATCALFLSVPAAQPADTINPPPVIGVPGHTESWIDEHVYLHQHDDVVENDSKRRRMQEDGTGWVLPHLVDRIPPPPIKYIPGTGAVIARVYIMFEVRTNDWHYMKKRLSNRLAAFLGVSPLYVDLEQVVPIVVGERCIPGVLLCRDLQRNVYLRAPGLGGASMDGDLYNTEPRHCRGADASKSGSANWDSVQALVGSDFNPQWRDDLDLLEKVWEDDFCVSQLNTSLMLFPTPINNTYITGWRYDSKRRTTGNLVVAGNQERGVPLELHIVGVIPTKWARYFNAKFILNGSIPLPLYQPEVVDTTAVFTDELNVTLGIFGVRQKEGGIRMGILDYLPVCLDPPVEARGCFRIDHKIYDDNLWNEYNFKNAILWQRDRVLEGLSEYNYPFGDWNATEGPWPSYDWYGLRMVPEDPGVRYLGPWAQYTFPQKEYSLDQQSFCQTGSNCSEIPVAPSPRYLHTAVLYYTWNFWQHAHPYLCDGKPECGDDCLANLTCLGGVSYFQSSFYFRSRWSFFQKSLHAATAGGVLKLDLQLVEDAQAMVYQLEASPGALMQGAQIFYEDLCSQESKVTFCLYGAVNALFVAAAGLHSGISGVKAEANPKQAQEYLMMANSLLGLQYCLDFQESSLWPIHANDVILNINQSRDAFELAKGIAETPARAPLRGSSLYDLPAPELAKQLSTTLQCAEIRIIAVGTHPTLTLEPVTMLRDFAFTSNQVLKVLQTLGITYKCTVFPEMCGDSTESVDDPVASLIGRFEAPPPYERYTLDVISQRLSEVAAQLDFDLLVCTSPFIVCGLLQAFTQKPMLGYLGLPLLWKRPTDHFDNTTARDIFWGLLTYLQERPDVVLATNNPLLTEQIAFQAKGALLPVVRPHARFTQAVYAPSRLYDALLVSRTKFMWVTLGCALRRFMDDTYPIKFTVANSDSKFSFSEMAAHRAVVLIPWEHALMAFFEFYSMSIPLLMPDASWSYRLIFDAEGNLGCTIPLYSDVSPACPSGCDPIHPYQPFAFASFESRRYWYQYSSFAQFPHIQRFTSISDLLQQLLQLNLAGVSASMKAFNDETLMRSIAFWRTAARSDDGGIIAPRNLAHVDCPRTCCMSRRLCLRLTDACGYRVPFSSPMILIFGGKAYEHVKDPATGRLIYHFCEQLSKVDLREEWRSCSEVTLNELWRYDIKGNKWEFLKTDSATSPTTQEPVGWPVARFGHGAAVIEMVDEQNSDIKRMYMYVFGGMGNQCPGSVCSDVWRYEIPWAAQAYFPKYPTGDWVRGNVWDRLKDNPYGGRYRHGMVSTSSMEYIYVYGGQILGGFDNTLLRYRISTDLWEDMRPYGRVSLTRLMYDYFGTPAATNAPVQSYEEETDVDCDLAWSFTGKFAHCKVCPSCGLVLGRREEGAHMPSERADHSMVNFRDEQPGAVDDVISVFGGFRTTWGYFAKTPQECLESATTTTTTTTTSGDQVITLTDPPDTTPLQSGPETTTLLEGGVQVVGSFDTLGNDRIPETSAGMITTTVTDPNDRITLDLGDTITATSTATTLATTVVITSSTMTSTETATSTAGGPAPPPTGPQTNPPVVQGSYTSGVSNNLTAGGAVSSDQSTVVLREGPTPACSPKYYFDDYWYYDTTVNQWAALQIFGDLPPSRKGHAMIARNARSNDTQVVLFGGNEQDQPLNDLWILNVKRPGVERTWTQIDKFFPGVKPPAVYGA</sequence>
<comment type="caution">
    <text evidence="3">The sequence shown here is derived from an EMBL/GenBank/DDBJ whole genome shotgun (WGS) entry which is preliminary data.</text>
</comment>
<feature type="compositionally biased region" description="Low complexity" evidence="1">
    <location>
        <begin position="1476"/>
        <end position="1485"/>
    </location>
</feature>